<protein>
    <submittedName>
        <fullName evidence="1">Uncharacterized protein</fullName>
    </submittedName>
</protein>
<sequence>MRPSFLICLAFIIGTGPAFGQKDDPRQRRFPVQLEVLVQPQLTYRQHTQKWGGVFYELQQRATFRSGRTGEKTEVKETDRGGQPAVTAIGIMNRNGSITFGDKTFTINDPQPLKEWLQSLEEFGAGGPPNESSTWGLNDKQFAEVLTMLGQRVTEPVALTSLDDAVASLQLPAAFTVTPTPAAQARAARMRTDDQPTNDFKGLTKGSVLAITLAQFGLGFRPKAGPGGGYVIEIDVGNESDNMYPVGWQNTEPIVLVVPELAKTTEVELEGANVDALIALLARTLKLPHFYSTYEIAASGTDVSTLTYSRKPGKLTPFRLMKIIGTTFKLGLSLRTDEAGSVFLWVTTEDEYQAFRKRFAHATPKP</sequence>
<dbReference type="Proteomes" id="UP000187735">
    <property type="component" value="Chromosome"/>
</dbReference>
<keyword evidence="2" id="KW-1185">Reference proteome</keyword>
<gene>
    <name evidence="1" type="ORF">Fuma_00712</name>
</gene>
<dbReference type="RefSeq" id="WP_077022936.1">
    <property type="nucleotide sequence ID" value="NZ_CP017641.1"/>
</dbReference>
<name>A0A1P8WAQ1_9PLAN</name>
<proteinExistence type="predicted"/>
<reference evidence="1 2" key="1">
    <citation type="journal article" date="2016" name="Front. Microbiol.">
        <title>Fuerstia marisgermanicae gen. nov., sp. nov., an Unusual Member of the Phylum Planctomycetes from the German Wadden Sea.</title>
        <authorList>
            <person name="Kohn T."/>
            <person name="Heuer A."/>
            <person name="Jogler M."/>
            <person name="Vollmers J."/>
            <person name="Boedeker C."/>
            <person name="Bunk B."/>
            <person name="Rast P."/>
            <person name="Borchert D."/>
            <person name="Glockner I."/>
            <person name="Freese H.M."/>
            <person name="Klenk H.P."/>
            <person name="Overmann J."/>
            <person name="Kaster A.K."/>
            <person name="Rohde M."/>
            <person name="Wiegand S."/>
            <person name="Jogler C."/>
        </authorList>
    </citation>
    <scope>NUCLEOTIDE SEQUENCE [LARGE SCALE GENOMIC DNA]</scope>
    <source>
        <strain evidence="1 2">NH11</strain>
    </source>
</reference>
<evidence type="ECO:0000313" key="2">
    <source>
        <dbReference type="Proteomes" id="UP000187735"/>
    </source>
</evidence>
<dbReference type="KEGG" id="fmr:Fuma_00712"/>
<organism evidence="1 2">
    <name type="scientific">Fuerstiella marisgermanici</name>
    <dbReference type="NCBI Taxonomy" id="1891926"/>
    <lineage>
        <taxon>Bacteria</taxon>
        <taxon>Pseudomonadati</taxon>
        <taxon>Planctomycetota</taxon>
        <taxon>Planctomycetia</taxon>
        <taxon>Planctomycetales</taxon>
        <taxon>Planctomycetaceae</taxon>
        <taxon>Fuerstiella</taxon>
    </lineage>
</organism>
<dbReference type="OrthoDB" id="250767at2"/>
<dbReference type="EMBL" id="CP017641">
    <property type="protein sequence ID" value="APZ91126.1"/>
    <property type="molecule type" value="Genomic_DNA"/>
</dbReference>
<accession>A0A1P8WAQ1</accession>
<evidence type="ECO:0000313" key="1">
    <source>
        <dbReference type="EMBL" id="APZ91126.1"/>
    </source>
</evidence>
<dbReference type="AlphaFoldDB" id="A0A1P8WAQ1"/>